<accession>A0A5F8GN26</accession>
<evidence type="ECO:0000256" key="13">
    <source>
        <dbReference type="ARBA" id="ARBA00022842"/>
    </source>
</evidence>
<dbReference type="GO" id="GO:0005739">
    <property type="term" value="C:mitochondrion"/>
    <property type="evidence" value="ECO:0000318"/>
    <property type="project" value="GO_Central"/>
</dbReference>
<evidence type="ECO:0000313" key="22">
    <source>
        <dbReference type="Proteomes" id="UP000002280"/>
    </source>
</evidence>
<proteinExistence type="inferred from homology"/>
<dbReference type="GO" id="GO:0016024">
    <property type="term" value="P:CDP-diacylglycerol biosynthetic process"/>
    <property type="evidence" value="ECO:0000318"/>
    <property type="project" value="GO_Central"/>
</dbReference>
<keyword evidence="17" id="KW-0594">Phospholipid biosynthesis</keyword>
<evidence type="ECO:0000256" key="20">
    <source>
        <dbReference type="ARBA" id="ARBA00031502"/>
    </source>
</evidence>
<keyword evidence="18" id="KW-1208">Phospholipid metabolism</keyword>
<keyword evidence="15" id="KW-0496">Mitochondrion</keyword>
<name>A0A5F8GN26_MONDO</name>
<evidence type="ECO:0000256" key="17">
    <source>
        <dbReference type="ARBA" id="ARBA00023209"/>
    </source>
</evidence>
<dbReference type="EC" id="2.7.7.41" evidence="7"/>
<dbReference type="PANTHER" id="PTHR13619:SF0">
    <property type="entry name" value="PHOSPHATIDATE CYTIDYLYLTRANSFERASE, MITOCHONDRIAL"/>
    <property type="match status" value="1"/>
</dbReference>
<evidence type="ECO:0000256" key="7">
    <source>
        <dbReference type="ARBA" id="ARBA00012487"/>
    </source>
</evidence>
<dbReference type="GeneTree" id="ENSGT00390000000616"/>
<dbReference type="InParanoid" id="A0A5F8GN26"/>
<comment type="cofactor">
    <cofactor evidence="1">
        <name>Mg(2+)</name>
        <dbReference type="ChEBI" id="CHEBI:18420"/>
    </cofactor>
</comment>
<sequence>ISLHTIPGSMATFRRILANFPYGSSVYHQSGTNSSRKNIILDLVFSVDDPVTWHSKNLQKNRNHYSCLRLFGPNVIAKVQNNFGAGIYYNAMIKCDGKLIKFVSFSKNNLLQAALDRNLKSAVTAAFLMLPESCSEEDLFVQIAELSYSCDFQMLMGEEKKKVVNIVKPNIPHFRELYCSILCKDPQVVYKGIQGRLEIDKSPEGQFT</sequence>
<dbReference type="GO" id="GO:0004605">
    <property type="term" value="F:phosphatidate cytidylyltransferase activity"/>
    <property type="evidence" value="ECO:0000318"/>
    <property type="project" value="GO_Central"/>
</dbReference>
<reference evidence="21" key="3">
    <citation type="submission" date="2025-09" db="UniProtKB">
        <authorList>
            <consortium name="Ensembl"/>
        </authorList>
    </citation>
    <scope>IDENTIFICATION</scope>
</reference>
<keyword evidence="22" id="KW-1185">Reference proteome</keyword>
<evidence type="ECO:0000256" key="1">
    <source>
        <dbReference type="ARBA" id="ARBA00001946"/>
    </source>
</evidence>
<evidence type="ECO:0000256" key="5">
    <source>
        <dbReference type="ARBA" id="ARBA00005189"/>
    </source>
</evidence>
<keyword evidence="12" id="KW-0999">Mitochondrion inner membrane</keyword>
<keyword evidence="9" id="KW-0444">Lipid biosynthesis</keyword>
<keyword evidence="10" id="KW-0808">Transferase</keyword>
<dbReference type="OMA" id="FLYWKES"/>
<evidence type="ECO:0000256" key="3">
    <source>
        <dbReference type="ARBA" id="ARBA00004443"/>
    </source>
</evidence>
<comment type="subcellular location">
    <subcellularLocation>
        <location evidence="3">Mitochondrion inner membrane</location>
        <topology evidence="3">Peripheral membrane protein</topology>
        <orientation evidence="3">Matrix side</orientation>
    </subcellularLocation>
</comment>
<comment type="similarity">
    <text evidence="6">Belongs to the TAM41 family.</text>
</comment>
<dbReference type="STRING" id="13616.ENSMODP00000048566"/>
<evidence type="ECO:0000256" key="19">
    <source>
        <dbReference type="ARBA" id="ARBA00029893"/>
    </source>
</evidence>
<evidence type="ECO:0000256" key="8">
    <source>
        <dbReference type="ARBA" id="ARBA00018337"/>
    </source>
</evidence>
<keyword evidence="11" id="KW-0548">Nucleotidyltransferase</keyword>
<reference evidence="21 22" key="1">
    <citation type="journal article" date="2007" name="Nature">
        <title>Genome of the marsupial Monodelphis domestica reveals innovation in non-coding sequences.</title>
        <authorList>
            <person name="Mikkelsen T.S."/>
            <person name="Wakefield M.J."/>
            <person name="Aken B."/>
            <person name="Amemiya C.T."/>
            <person name="Chang J.L."/>
            <person name="Duke S."/>
            <person name="Garber M."/>
            <person name="Gentles A.J."/>
            <person name="Goodstadt L."/>
            <person name="Heger A."/>
            <person name="Jurka J."/>
            <person name="Kamal M."/>
            <person name="Mauceli E."/>
            <person name="Searle S.M."/>
            <person name="Sharpe T."/>
            <person name="Baker M.L."/>
            <person name="Batzer M.A."/>
            <person name="Benos P.V."/>
            <person name="Belov K."/>
            <person name="Clamp M."/>
            <person name="Cook A."/>
            <person name="Cuff J."/>
            <person name="Das R."/>
            <person name="Davidow L."/>
            <person name="Deakin J.E."/>
            <person name="Fazzari M.J."/>
            <person name="Glass J.L."/>
            <person name="Grabherr M."/>
            <person name="Greally J.M."/>
            <person name="Gu W."/>
            <person name="Hore T.A."/>
            <person name="Huttley G.A."/>
            <person name="Kleber M."/>
            <person name="Jirtle R.L."/>
            <person name="Koina E."/>
            <person name="Lee J.T."/>
            <person name="Mahony S."/>
            <person name="Marra M.A."/>
            <person name="Miller R.D."/>
            <person name="Nicholls R.D."/>
            <person name="Oda M."/>
            <person name="Papenfuss A.T."/>
            <person name="Parra Z.E."/>
            <person name="Pollock D.D."/>
            <person name="Ray D.A."/>
            <person name="Schein J.E."/>
            <person name="Speed T.P."/>
            <person name="Thompson K."/>
            <person name="VandeBerg J.L."/>
            <person name="Wade C.M."/>
            <person name="Walker J.A."/>
            <person name="Waters P.D."/>
            <person name="Webber C."/>
            <person name="Weidman J.R."/>
            <person name="Xie X."/>
            <person name="Zody M.C."/>
            <person name="Baldwin J."/>
            <person name="Abdouelleil A."/>
            <person name="Abdulkadir J."/>
            <person name="Abebe A."/>
            <person name="Abera B."/>
            <person name="Abreu J."/>
            <person name="Acer S.C."/>
            <person name="Aftuck L."/>
            <person name="Alexander A."/>
            <person name="An P."/>
            <person name="Anderson E."/>
            <person name="Anderson S."/>
            <person name="Arachi H."/>
            <person name="Azer M."/>
            <person name="Bachantsang P."/>
            <person name="Barry A."/>
            <person name="Bayul T."/>
            <person name="Berlin A."/>
            <person name="Bessette D."/>
            <person name="Bloom T."/>
            <person name="Bloom T."/>
            <person name="Boguslavskiy L."/>
            <person name="Bonnet C."/>
            <person name="Boukhgalter B."/>
            <person name="Bourzgui I."/>
            <person name="Brown A."/>
            <person name="Cahill P."/>
            <person name="Channer S."/>
            <person name="Cheshatsang Y."/>
            <person name="Chuda L."/>
            <person name="Citroen M."/>
            <person name="Collymore A."/>
            <person name="Cooke P."/>
            <person name="Costello M."/>
            <person name="D'Aco K."/>
            <person name="Daza R."/>
            <person name="De Haan G."/>
            <person name="DeGray S."/>
            <person name="DeMaso C."/>
            <person name="Dhargay N."/>
            <person name="Dooley K."/>
            <person name="Dooley E."/>
            <person name="Doricent M."/>
            <person name="Dorje P."/>
            <person name="Dorjee K."/>
            <person name="Dupes A."/>
            <person name="Elong R."/>
            <person name="Falk J."/>
            <person name="Farina A."/>
            <person name="Faro S."/>
            <person name="Ferguson D."/>
            <person name="Fisher S."/>
            <person name="Foley C.D."/>
            <person name="Franke A."/>
            <person name="Friedrich D."/>
            <person name="Gadbois L."/>
            <person name="Gearin G."/>
            <person name="Gearin C.R."/>
            <person name="Giannoukos G."/>
            <person name="Goode T."/>
            <person name="Graham J."/>
            <person name="Grandbois E."/>
            <person name="Grewal S."/>
            <person name="Gyaltsen K."/>
            <person name="Hafez N."/>
            <person name="Hagos B."/>
            <person name="Hall J."/>
            <person name="Henson C."/>
            <person name="Hollinger A."/>
            <person name="Honan T."/>
            <person name="Huard M.D."/>
            <person name="Hughes L."/>
            <person name="Hurhula B."/>
            <person name="Husby M.E."/>
            <person name="Kamat A."/>
            <person name="Kanga B."/>
            <person name="Kashin S."/>
            <person name="Khazanovich D."/>
            <person name="Kisner P."/>
            <person name="Lance K."/>
            <person name="Lara M."/>
            <person name="Lee W."/>
            <person name="Lennon N."/>
            <person name="Letendre F."/>
            <person name="LeVine R."/>
            <person name="Lipovsky A."/>
            <person name="Liu X."/>
            <person name="Liu J."/>
            <person name="Liu S."/>
            <person name="Lokyitsang T."/>
            <person name="Lokyitsang Y."/>
            <person name="Lubonja R."/>
            <person name="Lui A."/>
            <person name="MacDonald P."/>
            <person name="Magnisalis V."/>
            <person name="Maru K."/>
            <person name="Matthews C."/>
            <person name="McCusker W."/>
            <person name="McDonough S."/>
            <person name="Mehta T."/>
            <person name="Meldrim J."/>
            <person name="Meneus L."/>
            <person name="Mihai O."/>
            <person name="Mihalev A."/>
            <person name="Mihova T."/>
            <person name="Mittelman R."/>
            <person name="Mlenga V."/>
            <person name="Montmayeur A."/>
            <person name="Mulrain L."/>
            <person name="Navidi A."/>
            <person name="Naylor J."/>
            <person name="Negash T."/>
            <person name="Nguyen T."/>
            <person name="Nguyen N."/>
            <person name="Nicol R."/>
            <person name="Norbu C."/>
            <person name="Norbu N."/>
            <person name="Novod N."/>
            <person name="O'Neill B."/>
            <person name="Osman S."/>
            <person name="Markiewicz E."/>
            <person name="Oyono O.L."/>
            <person name="Patti C."/>
            <person name="Phunkhang P."/>
            <person name="Pierre F."/>
            <person name="Priest M."/>
            <person name="Raghuraman S."/>
            <person name="Rege F."/>
            <person name="Reyes R."/>
            <person name="Rise C."/>
            <person name="Rogov P."/>
            <person name="Ross K."/>
            <person name="Ryan E."/>
            <person name="Settipalli S."/>
            <person name="Shea T."/>
            <person name="Sherpa N."/>
            <person name="Shi L."/>
            <person name="Shih D."/>
            <person name="Sparrow T."/>
            <person name="Spaulding J."/>
            <person name="Stalker J."/>
            <person name="Stange-Thomann N."/>
            <person name="Stavropoulos S."/>
            <person name="Stone C."/>
            <person name="Strader C."/>
            <person name="Tesfaye S."/>
            <person name="Thomson T."/>
            <person name="Thoulutsang Y."/>
            <person name="Thoulutsang D."/>
            <person name="Topham K."/>
            <person name="Topping I."/>
            <person name="Tsamla T."/>
            <person name="Vassiliev H."/>
            <person name="Vo A."/>
            <person name="Wangchuk T."/>
            <person name="Wangdi T."/>
            <person name="Weiand M."/>
            <person name="Wilkinson J."/>
            <person name="Wilson A."/>
            <person name="Yadav S."/>
            <person name="Young G."/>
            <person name="Yu Q."/>
            <person name="Zembek L."/>
            <person name="Zhong D."/>
            <person name="Zimmer A."/>
            <person name="Zwirko Z."/>
            <person name="Jaffe D.B."/>
            <person name="Alvarez P."/>
            <person name="Brockman W."/>
            <person name="Butler J."/>
            <person name="Chin C."/>
            <person name="Gnerre S."/>
            <person name="MacCallum I."/>
            <person name="Graves J.A."/>
            <person name="Ponting C.P."/>
            <person name="Breen M."/>
            <person name="Samollow P.B."/>
            <person name="Lander E.S."/>
            <person name="Lindblad-Toh K."/>
        </authorList>
    </citation>
    <scope>NUCLEOTIDE SEQUENCE [LARGE SCALE GENOMIC DNA]</scope>
</reference>
<dbReference type="PANTHER" id="PTHR13619">
    <property type="entry name" value="PHOSPHATIDATE CYTIDYLYLTRANSFERASE, MITOCHONDRIAL"/>
    <property type="match status" value="1"/>
</dbReference>
<dbReference type="InterPro" id="IPR015222">
    <property type="entry name" value="Tam41"/>
</dbReference>
<comment type="function">
    <text evidence="2">Catalyzes the conversion of phosphatidic acid (PA) to CDP-diacylglycerol (CDP-DAG), an essential intermediate in the synthesis of phosphatidylglycerol, cardiolipin and phosphatidylinositol.</text>
</comment>
<dbReference type="Bgee" id="ENSMODG00000043940">
    <property type="expression patterns" value="Expressed in blood and 1 other cell type or tissue"/>
</dbReference>
<evidence type="ECO:0000256" key="2">
    <source>
        <dbReference type="ARBA" id="ARBA00003203"/>
    </source>
</evidence>
<dbReference type="AlphaFoldDB" id="A0A5F8GN26"/>
<comment type="pathway">
    <text evidence="4">Phospholipid metabolism; CDP-diacylglycerol biosynthesis; CDP-diacylglycerol from sn-glycerol 3-phosphate: step 3/3.</text>
</comment>
<dbReference type="GO" id="GO:0032049">
    <property type="term" value="P:cardiolipin biosynthetic process"/>
    <property type="evidence" value="ECO:0000318"/>
    <property type="project" value="GO_Central"/>
</dbReference>
<dbReference type="UniPathway" id="UPA00557">
    <property type="reaction ID" value="UER00614"/>
</dbReference>
<organism evidence="21 22">
    <name type="scientific">Monodelphis domestica</name>
    <name type="common">Gray short-tailed opossum</name>
    <dbReference type="NCBI Taxonomy" id="13616"/>
    <lineage>
        <taxon>Eukaryota</taxon>
        <taxon>Metazoa</taxon>
        <taxon>Chordata</taxon>
        <taxon>Craniata</taxon>
        <taxon>Vertebrata</taxon>
        <taxon>Euteleostomi</taxon>
        <taxon>Mammalia</taxon>
        <taxon>Metatheria</taxon>
        <taxon>Didelphimorphia</taxon>
        <taxon>Didelphidae</taxon>
        <taxon>Monodelphis</taxon>
    </lineage>
</organism>
<evidence type="ECO:0000256" key="18">
    <source>
        <dbReference type="ARBA" id="ARBA00023264"/>
    </source>
</evidence>
<evidence type="ECO:0000256" key="11">
    <source>
        <dbReference type="ARBA" id="ARBA00022695"/>
    </source>
</evidence>
<evidence type="ECO:0000256" key="10">
    <source>
        <dbReference type="ARBA" id="ARBA00022679"/>
    </source>
</evidence>
<dbReference type="GO" id="GO:0005743">
    <property type="term" value="C:mitochondrial inner membrane"/>
    <property type="evidence" value="ECO:0007669"/>
    <property type="project" value="UniProtKB-SubCell"/>
</dbReference>
<reference evidence="21" key="2">
    <citation type="submission" date="2025-08" db="UniProtKB">
        <authorList>
            <consortium name="Ensembl"/>
        </authorList>
    </citation>
    <scope>IDENTIFICATION</scope>
</reference>
<evidence type="ECO:0000256" key="16">
    <source>
        <dbReference type="ARBA" id="ARBA00023136"/>
    </source>
</evidence>
<dbReference type="Ensembl" id="ENSMODT00000059503.1">
    <property type="protein sequence ID" value="ENSMODP00000048566.1"/>
    <property type="gene ID" value="ENSMODG00000043940.1"/>
</dbReference>
<evidence type="ECO:0000313" key="21">
    <source>
        <dbReference type="Ensembl" id="ENSMODP00000048566.1"/>
    </source>
</evidence>
<evidence type="ECO:0000256" key="14">
    <source>
        <dbReference type="ARBA" id="ARBA00023098"/>
    </source>
</evidence>
<evidence type="ECO:0000256" key="12">
    <source>
        <dbReference type="ARBA" id="ARBA00022792"/>
    </source>
</evidence>
<comment type="pathway">
    <text evidence="5">Lipid metabolism.</text>
</comment>
<evidence type="ECO:0000256" key="6">
    <source>
        <dbReference type="ARBA" id="ARBA00005458"/>
    </source>
</evidence>
<keyword evidence="16" id="KW-0472">Membrane</keyword>
<dbReference type="Proteomes" id="UP000002280">
    <property type="component" value="Chromosome 1"/>
</dbReference>
<keyword evidence="13" id="KW-0460">Magnesium</keyword>
<protein>
    <recommendedName>
        <fullName evidence="8">Phosphatidate cytidylyltransferase, mitochondrial</fullName>
        <ecNumber evidence="7">2.7.7.41</ecNumber>
    </recommendedName>
    <alternativeName>
        <fullName evidence="19">CDP-diacylglycerol synthase</fullName>
    </alternativeName>
    <alternativeName>
        <fullName evidence="20">Mitochondrial translocator assembly and maintenance protein 41 homolog</fullName>
    </alternativeName>
</protein>
<keyword evidence="14" id="KW-0443">Lipid metabolism</keyword>
<evidence type="ECO:0000256" key="15">
    <source>
        <dbReference type="ARBA" id="ARBA00023128"/>
    </source>
</evidence>
<evidence type="ECO:0000256" key="9">
    <source>
        <dbReference type="ARBA" id="ARBA00022516"/>
    </source>
</evidence>
<dbReference type="Pfam" id="PF09139">
    <property type="entry name" value="Tam41_Mmp37"/>
    <property type="match status" value="1"/>
</dbReference>
<evidence type="ECO:0000256" key="4">
    <source>
        <dbReference type="ARBA" id="ARBA00005119"/>
    </source>
</evidence>